<keyword evidence="1 3" id="KW-0378">Hydrolase</keyword>
<dbReference type="SUPFAM" id="SSF53474">
    <property type="entry name" value="alpha/beta-Hydrolases"/>
    <property type="match status" value="1"/>
</dbReference>
<evidence type="ECO:0000313" key="4">
    <source>
        <dbReference type="Proteomes" id="UP000037405"/>
    </source>
</evidence>
<dbReference type="STRING" id="189381.GCA_900166615_01704"/>
<dbReference type="Proteomes" id="UP000037405">
    <property type="component" value="Unassembled WGS sequence"/>
</dbReference>
<comment type="caution">
    <text evidence="3">The sequence shown here is derived from an EMBL/GenBank/DDBJ whole genome shotgun (WGS) entry which is preliminary data.</text>
</comment>
<protein>
    <submittedName>
        <fullName evidence="3">Alpha/beta hydrolase</fullName>
    </submittedName>
</protein>
<accession>A0A0M0G405</accession>
<dbReference type="GO" id="GO:0016787">
    <property type="term" value="F:hydrolase activity"/>
    <property type="evidence" value="ECO:0007669"/>
    <property type="project" value="UniProtKB-KW"/>
</dbReference>
<dbReference type="PRINTS" id="PR00111">
    <property type="entry name" value="ABHYDROLASE"/>
</dbReference>
<keyword evidence="4" id="KW-1185">Reference proteome</keyword>
<reference evidence="4" key="1">
    <citation type="submission" date="2015-07" db="EMBL/GenBank/DDBJ databases">
        <title>Fjat-14235 jcm11544.</title>
        <authorList>
            <person name="Liu B."/>
            <person name="Wang J."/>
            <person name="Zhu Y."/>
            <person name="Liu G."/>
            <person name="Chen Q."/>
            <person name="Chen Z."/>
            <person name="Lan J."/>
            <person name="Che J."/>
            <person name="Ge C."/>
            <person name="Shi H."/>
            <person name="Pan Z."/>
            <person name="Liu X."/>
        </authorList>
    </citation>
    <scope>NUCLEOTIDE SEQUENCE [LARGE SCALE GENOMIC DNA]</scope>
    <source>
        <strain evidence="4">JCM 11544</strain>
    </source>
</reference>
<sequence>MGKSITVDKDVKLFVEDIGEGQPIVFIHGWPVNHKMFEYQMNELPKKGYRFIGIDLRGFGQSDKPAFGYDYDTLASDIGKVVNELGLKDFYLTGFSMGGPISIRYASKFAGKELSRLILMGPAAPIFTQRDGYPYGMKKEEVDELIEGIKADRPAALKDFGGNFFHSETSGEMDAWFLGLGLEASSHGTIACAESLRDEDLRSELTSVSVPVTIMHGKQDQICDYAFSERLVEEMNDAELIPFEESGHGLVYDEKEKCNEELLKLLK</sequence>
<evidence type="ECO:0000256" key="1">
    <source>
        <dbReference type="ARBA" id="ARBA00022801"/>
    </source>
</evidence>
<dbReference type="Gene3D" id="3.40.50.1820">
    <property type="entry name" value="alpha/beta hydrolase"/>
    <property type="match status" value="1"/>
</dbReference>
<dbReference type="InterPro" id="IPR000073">
    <property type="entry name" value="AB_hydrolase_1"/>
</dbReference>
<dbReference type="InterPro" id="IPR050266">
    <property type="entry name" value="AB_hydrolase_sf"/>
</dbReference>
<organism evidence="3 4">
    <name type="scientific">Rossellomorea marisflavi</name>
    <dbReference type="NCBI Taxonomy" id="189381"/>
    <lineage>
        <taxon>Bacteria</taxon>
        <taxon>Bacillati</taxon>
        <taxon>Bacillota</taxon>
        <taxon>Bacilli</taxon>
        <taxon>Bacillales</taxon>
        <taxon>Bacillaceae</taxon>
        <taxon>Rossellomorea</taxon>
    </lineage>
</organism>
<name>A0A0M0G405_9BACI</name>
<dbReference type="Pfam" id="PF00561">
    <property type="entry name" value="Abhydrolase_1"/>
    <property type="match status" value="1"/>
</dbReference>
<dbReference type="EMBL" id="LGUE01000004">
    <property type="protein sequence ID" value="KON84555.1"/>
    <property type="molecule type" value="Genomic_DNA"/>
</dbReference>
<dbReference type="GO" id="GO:0016020">
    <property type="term" value="C:membrane"/>
    <property type="evidence" value="ECO:0007669"/>
    <property type="project" value="TreeGrafter"/>
</dbReference>
<dbReference type="AlphaFoldDB" id="A0A0M0G405"/>
<dbReference type="PATRIC" id="fig|189381.12.peg.2194"/>
<dbReference type="OrthoDB" id="9773293at2"/>
<dbReference type="RefSeq" id="WP_053428152.1">
    <property type="nucleotide sequence ID" value="NZ_LGUE01000004.1"/>
</dbReference>
<dbReference type="InterPro" id="IPR000639">
    <property type="entry name" value="Epox_hydrolase-like"/>
</dbReference>
<dbReference type="PANTHER" id="PTHR43798:SF31">
    <property type="entry name" value="AB HYDROLASE SUPERFAMILY PROTEIN YCLE"/>
    <property type="match status" value="1"/>
</dbReference>
<dbReference type="PRINTS" id="PR00412">
    <property type="entry name" value="EPOXHYDRLASE"/>
</dbReference>
<evidence type="ECO:0000313" key="3">
    <source>
        <dbReference type="EMBL" id="KON84555.1"/>
    </source>
</evidence>
<dbReference type="PANTHER" id="PTHR43798">
    <property type="entry name" value="MONOACYLGLYCEROL LIPASE"/>
    <property type="match status" value="1"/>
</dbReference>
<gene>
    <name evidence="3" type="ORF">AF331_10915</name>
</gene>
<dbReference type="InterPro" id="IPR029058">
    <property type="entry name" value="AB_hydrolase_fold"/>
</dbReference>
<proteinExistence type="predicted"/>
<feature type="domain" description="AB hydrolase-1" evidence="2">
    <location>
        <begin position="23"/>
        <end position="254"/>
    </location>
</feature>
<evidence type="ECO:0000259" key="2">
    <source>
        <dbReference type="Pfam" id="PF00561"/>
    </source>
</evidence>